<dbReference type="STRING" id="3750.A0A498K0E3"/>
<evidence type="ECO:0000259" key="2">
    <source>
        <dbReference type="Pfam" id="PF03168"/>
    </source>
</evidence>
<keyword evidence="1" id="KW-1133">Transmembrane helix</keyword>
<dbReference type="SUPFAM" id="SSF117070">
    <property type="entry name" value="LEA14-like"/>
    <property type="match status" value="1"/>
</dbReference>
<dbReference type="AlphaFoldDB" id="A0A498K0E3"/>
<evidence type="ECO:0000313" key="3">
    <source>
        <dbReference type="EMBL" id="RXI01620.1"/>
    </source>
</evidence>
<comment type="caution">
    <text evidence="3">The sequence shown here is derived from an EMBL/GenBank/DDBJ whole genome shotgun (WGS) entry which is preliminary data.</text>
</comment>
<reference evidence="3 4" key="1">
    <citation type="submission" date="2018-10" db="EMBL/GenBank/DDBJ databases">
        <title>A high-quality apple genome assembly.</title>
        <authorList>
            <person name="Hu J."/>
        </authorList>
    </citation>
    <scope>NUCLEOTIDE SEQUENCE [LARGE SCALE GENOMIC DNA]</scope>
    <source>
        <strain evidence="4">cv. HFTH1</strain>
        <tissue evidence="3">Young leaf</tissue>
    </source>
</reference>
<keyword evidence="4" id="KW-1185">Reference proteome</keyword>
<dbReference type="Pfam" id="PF03168">
    <property type="entry name" value="LEA_2"/>
    <property type="match status" value="1"/>
</dbReference>
<protein>
    <recommendedName>
        <fullName evidence="2">Late embryogenesis abundant protein LEA-2 subgroup domain-containing protein</fullName>
    </recommendedName>
</protein>
<sequence length="339" mass="36252">MKAVYGGDAFPPSRSRTCRNVCLAATSVVLVATIVLVILCLTVFKAKDPTTTVNSVVLKDLDLALNIPRLSVDVNLTLGVDLSVNNPNKVGFKYKNSTAFLNYRGTNVGEAQIGSGEIFADRTKSMNVTLTIMADRLLGKSELFSDVVAGTLPLNTLTKVSGEVSVLGIFKIHVVSTSSCDFRIDVGLTNYKPKDPITLVDALVLRNLEICHHAPKLITMVMSFSIKNGNKVAFKPSKGTAILFYKGVNVGEADIEVGKVAPGATISTNVTLTALADRLMGNPAVSYDMLAGSMPFNTFTKVPGKVKIFGMAKVAVTSTNLCGFDIDIRSRTVGDYRCT</sequence>
<evidence type="ECO:0000256" key="1">
    <source>
        <dbReference type="SAM" id="Phobius"/>
    </source>
</evidence>
<evidence type="ECO:0000313" key="4">
    <source>
        <dbReference type="Proteomes" id="UP000290289"/>
    </source>
</evidence>
<keyword evidence="1" id="KW-0472">Membrane</keyword>
<dbReference type="Proteomes" id="UP000290289">
    <property type="component" value="Chromosome 4"/>
</dbReference>
<organism evidence="3 4">
    <name type="scientific">Malus domestica</name>
    <name type="common">Apple</name>
    <name type="synonym">Pyrus malus</name>
    <dbReference type="NCBI Taxonomy" id="3750"/>
    <lineage>
        <taxon>Eukaryota</taxon>
        <taxon>Viridiplantae</taxon>
        <taxon>Streptophyta</taxon>
        <taxon>Embryophyta</taxon>
        <taxon>Tracheophyta</taxon>
        <taxon>Spermatophyta</taxon>
        <taxon>Magnoliopsida</taxon>
        <taxon>eudicotyledons</taxon>
        <taxon>Gunneridae</taxon>
        <taxon>Pentapetalae</taxon>
        <taxon>rosids</taxon>
        <taxon>fabids</taxon>
        <taxon>Rosales</taxon>
        <taxon>Rosaceae</taxon>
        <taxon>Amygdaloideae</taxon>
        <taxon>Maleae</taxon>
        <taxon>Malus</taxon>
    </lineage>
</organism>
<dbReference type="PANTHER" id="PTHR31852">
    <property type="entry name" value="LATE EMBRYOGENESIS ABUNDANT (LEA) HYDROXYPROLINE-RICH GLYCOPROTEIN FAMILY"/>
    <property type="match status" value="1"/>
</dbReference>
<dbReference type="InterPro" id="IPR004864">
    <property type="entry name" value="LEA_2"/>
</dbReference>
<keyword evidence="1" id="KW-0812">Transmembrane</keyword>
<name>A0A498K0E3_MALDO</name>
<proteinExistence type="predicted"/>
<accession>A0A498K0E3</accession>
<dbReference type="InterPro" id="IPR055301">
    <property type="entry name" value="Lea14-like_2"/>
</dbReference>
<feature type="domain" description="Late embryogenesis abundant protein LEA-2 subgroup" evidence="2">
    <location>
        <begin position="82"/>
        <end position="175"/>
    </location>
</feature>
<feature type="transmembrane region" description="Helical" evidence="1">
    <location>
        <begin position="21"/>
        <end position="44"/>
    </location>
</feature>
<dbReference type="Gene3D" id="2.60.40.1820">
    <property type="match status" value="1"/>
</dbReference>
<dbReference type="EMBL" id="RDQH01000330">
    <property type="protein sequence ID" value="RXI01620.1"/>
    <property type="molecule type" value="Genomic_DNA"/>
</dbReference>
<gene>
    <name evidence="3" type="ORF">DVH24_014969</name>
</gene>